<dbReference type="Pfam" id="PF13403">
    <property type="entry name" value="Hint_2"/>
    <property type="match status" value="1"/>
</dbReference>
<feature type="domain" description="Hedgehog/Intein (Hint)" evidence="1">
    <location>
        <begin position="173"/>
        <end position="308"/>
    </location>
</feature>
<evidence type="ECO:0000259" key="1">
    <source>
        <dbReference type="Pfam" id="PF13403"/>
    </source>
</evidence>
<dbReference type="SUPFAM" id="SSF51294">
    <property type="entry name" value="Hedgehog/intein (Hint) domain"/>
    <property type="match status" value="1"/>
</dbReference>
<dbReference type="STRING" id="1317121.ATO11_08880"/>
<reference evidence="2 3" key="1">
    <citation type="journal article" date="2015" name="Int. J. Syst. Evol. Microbiol.">
        <title>Aestuariivita atlantica sp. nov., isolated from deep sea sediment of the Atlantic Ocean.</title>
        <authorList>
            <person name="Li G."/>
            <person name="Lai Q."/>
            <person name="Du Y."/>
            <person name="Liu X."/>
            <person name="Sun F."/>
            <person name="Shao Z."/>
        </authorList>
    </citation>
    <scope>NUCLEOTIDE SEQUENCE [LARGE SCALE GENOMIC DNA]</scope>
    <source>
        <strain evidence="2 3">22II-S11-z3</strain>
    </source>
</reference>
<dbReference type="Gene3D" id="2.170.16.10">
    <property type="entry name" value="Hedgehog/Intein (Hint) domain"/>
    <property type="match status" value="1"/>
</dbReference>
<protein>
    <submittedName>
        <fullName evidence="2">Type I secretion protein</fullName>
    </submittedName>
</protein>
<sequence length="354" mass="36904">MARISELHYSNAYARNSGIAEFLEVALGNNEAPEDFTVSFYQANGTVGFEITLDTPGVRVTVDPDNGETVYVISADTFPIQLTDPDGGSANNYEAFALTNTSTVPGTVIDFYDIGGGTQNITALDGVAAGAVSTNLPVLVGPNSTTTTLQFNQPNPTTLTYDTIGAGDTGIACFVAGTPVDTPDGPRPIETLQPGDPVCTRDGGVQTLRWVGGAWVDGTGANTPIAFEPGALGATARVEVSPQHRVLVTGWQAELLFGQDEVLVPAKALVNGDSVRAAPRARVRYVHLLFDAHHIVTTCGLASESLFAAATEAGAVAALEEARAMIPDLARLSPPDHTARPCTTVAEGRVLQPA</sequence>
<accession>A0A0L1JRG3</accession>
<evidence type="ECO:0000313" key="2">
    <source>
        <dbReference type="EMBL" id="KNG94307.1"/>
    </source>
</evidence>
<comment type="caution">
    <text evidence="2">The sequence shown here is derived from an EMBL/GenBank/DDBJ whole genome shotgun (WGS) entry which is preliminary data.</text>
</comment>
<dbReference type="InterPro" id="IPR028992">
    <property type="entry name" value="Hedgehog/Intein_dom"/>
</dbReference>
<dbReference type="AlphaFoldDB" id="A0A0L1JRG3"/>
<gene>
    <name evidence="2" type="ORF">ATO11_08880</name>
</gene>
<proteinExistence type="predicted"/>
<dbReference type="EMBL" id="AQQZ01000003">
    <property type="protein sequence ID" value="KNG94307.1"/>
    <property type="molecule type" value="Genomic_DNA"/>
</dbReference>
<dbReference type="RefSeq" id="WP_050530462.1">
    <property type="nucleotide sequence ID" value="NZ_AQQZ01000003.1"/>
</dbReference>
<keyword evidence="3" id="KW-1185">Reference proteome</keyword>
<name>A0A0L1JRG3_9RHOB</name>
<dbReference type="OrthoDB" id="6305173at2"/>
<dbReference type="PATRIC" id="fig|1317121.7.peg.2387"/>
<dbReference type="Proteomes" id="UP000036938">
    <property type="component" value="Unassembled WGS sequence"/>
</dbReference>
<organism evidence="2 3">
    <name type="scientific">Pseudaestuariivita atlantica</name>
    <dbReference type="NCBI Taxonomy" id="1317121"/>
    <lineage>
        <taxon>Bacteria</taxon>
        <taxon>Pseudomonadati</taxon>
        <taxon>Pseudomonadota</taxon>
        <taxon>Alphaproteobacteria</taxon>
        <taxon>Rhodobacterales</taxon>
        <taxon>Paracoccaceae</taxon>
        <taxon>Pseudaestuariivita</taxon>
    </lineage>
</organism>
<dbReference type="InterPro" id="IPR036844">
    <property type="entry name" value="Hint_dom_sf"/>
</dbReference>
<evidence type="ECO:0000313" key="3">
    <source>
        <dbReference type="Proteomes" id="UP000036938"/>
    </source>
</evidence>